<dbReference type="CDD" id="cd01992">
    <property type="entry name" value="TilS_N"/>
    <property type="match status" value="1"/>
</dbReference>
<evidence type="ECO:0000259" key="7">
    <source>
        <dbReference type="Pfam" id="PF01171"/>
    </source>
</evidence>
<dbReference type="SUPFAM" id="SSF52402">
    <property type="entry name" value="Adenine nucleotide alpha hydrolases-like"/>
    <property type="match status" value="1"/>
</dbReference>
<dbReference type="PANTHER" id="PTHR43033:SF1">
    <property type="entry name" value="TRNA(ILE)-LYSIDINE SYNTHASE-RELATED"/>
    <property type="match status" value="1"/>
</dbReference>
<dbReference type="RefSeq" id="WP_285522462.1">
    <property type="nucleotide sequence ID" value="NZ_JASNGB010000041.1"/>
</dbReference>
<dbReference type="HAMAP" id="MF_01161">
    <property type="entry name" value="tRNA_Ile_lys_synt"/>
    <property type="match status" value="1"/>
</dbReference>
<dbReference type="EC" id="6.3.4.19" evidence="1"/>
<keyword evidence="3" id="KW-0819">tRNA processing</keyword>
<dbReference type="InterPro" id="IPR014729">
    <property type="entry name" value="Rossmann-like_a/b/a_fold"/>
</dbReference>
<evidence type="ECO:0000256" key="3">
    <source>
        <dbReference type="ARBA" id="ARBA00022694"/>
    </source>
</evidence>
<dbReference type="GO" id="GO:0032267">
    <property type="term" value="F:tRNA(Ile)-lysidine synthase activity"/>
    <property type="evidence" value="ECO:0007669"/>
    <property type="project" value="UniProtKB-EC"/>
</dbReference>
<evidence type="ECO:0000256" key="2">
    <source>
        <dbReference type="ARBA" id="ARBA00022598"/>
    </source>
</evidence>
<dbReference type="Proteomes" id="UP001302059">
    <property type="component" value="Unassembled WGS sequence"/>
</dbReference>
<dbReference type="InterPro" id="IPR012795">
    <property type="entry name" value="tRNA_Ile_lys_synt_N"/>
</dbReference>
<reference evidence="8 9" key="1">
    <citation type="submission" date="2023-05" db="EMBL/GenBank/DDBJ databases">
        <authorList>
            <person name="Gao F."/>
        </authorList>
    </citation>
    <scope>NUCLEOTIDE SEQUENCE [LARGE SCALE GENOMIC DNA]</scope>
    <source>
        <strain evidence="8 9">MIMF12</strain>
    </source>
</reference>
<dbReference type="NCBIfam" id="TIGR02432">
    <property type="entry name" value="lysidine_TilS_N"/>
    <property type="match status" value="1"/>
</dbReference>
<evidence type="ECO:0000256" key="5">
    <source>
        <dbReference type="ARBA" id="ARBA00022840"/>
    </source>
</evidence>
<gene>
    <name evidence="8" type="primary">tilS</name>
    <name evidence="8" type="ORF">QOL99_06700</name>
</gene>
<dbReference type="PANTHER" id="PTHR43033">
    <property type="entry name" value="TRNA(ILE)-LYSIDINE SYNTHASE-RELATED"/>
    <property type="match status" value="1"/>
</dbReference>
<dbReference type="InterPro" id="IPR012094">
    <property type="entry name" value="tRNA_Ile_lys_synt"/>
</dbReference>
<keyword evidence="5" id="KW-0067">ATP-binding</keyword>
<evidence type="ECO:0000256" key="1">
    <source>
        <dbReference type="ARBA" id="ARBA00013267"/>
    </source>
</evidence>
<keyword evidence="9" id="KW-1185">Reference proteome</keyword>
<evidence type="ECO:0000313" key="8">
    <source>
        <dbReference type="EMBL" id="MDL2343836.1"/>
    </source>
</evidence>
<evidence type="ECO:0000313" key="9">
    <source>
        <dbReference type="Proteomes" id="UP001302059"/>
    </source>
</evidence>
<evidence type="ECO:0000256" key="6">
    <source>
        <dbReference type="ARBA" id="ARBA00048539"/>
    </source>
</evidence>
<dbReference type="EMBL" id="JASNGB010000041">
    <property type="protein sequence ID" value="MDL2343836.1"/>
    <property type="molecule type" value="Genomic_DNA"/>
</dbReference>
<feature type="non-terminal residue" evidence="8">
    <location>
        <position position="239"/>
    </location>
</feature>
<sequence length="239" mass="25738">MRLPPLLGRPLQPHAGETVVVGVSGGADSVALLRALLLVGARPVAAHLDHALREGSAQDAAWVEELADRLGVPFHGTRVEVGAVAARRGWNVEDAARRVRYGFLARTAKAAGASALLTAHTRRDQAETVLMDLLRGEAVLGGISPARGRVHRPWLDLPRADVEAFLRSLGQGWREDPTNTDLTQTRAWLRAEVMSLLTARFPGLEGALARLARLAREDDAALRNLAARLTDHAPRTGQP</sequence>
<protein>
    <recommendedName>
        <fullName evidence="1">tRNA(Ile)-lysidine synthetase</fullName>
        <ecNumber evidence="1">6.3.4.19</ecNumber>
    </recommendedName>
</protein>
<dbReference type="Pfam" id="PF01171">
    <property type="entry name" value="ATP_bind_3"/>
    <property type="match status" value="1"/>
</dbReference>
<keyword evidence="4" id="KW-0547">Nucleotide-binding</keyword>
<comment type="catalytic activity">
    <reaction evidence="6">
        <text>cytidine(34) in tRNA(Ile2) + L-lysine + ATP = lysidine(34) in tRNA(Ile2) + AMP + diphosphate + H(+)</text>
        <dbReference type="Rhea" id="RHEA:43744"/>
        <dbReference type="Rhea" id="RHEA-COMP:10625"/>
        <dbReference type="Rhea" id="RHEA-COMP:10670"/>
        <dbReference type="ChEBI" id="CHEBI:15378"/>
        <dbReference type="ChEBI" id="CHEBI:30616"/>
        <dbReference type="ChEBI" id="CHEBI:32551"/>
        <dbReference type="ChEBI" id="CHEBI:33019"/>
        <dbReference type="ChEBI" id="CHEBI:82748"/>
        <dbReference type="ChEBI" id="CHEBI:83665"/>
        <dbReference type="ChEBI" id="CHEBI:456215"/>
        <dbReference type="EC" id="6.3.4.19"/>
    </reaction>
</comment>
<dbReference type="InterPro" id="IPR011063">
    <property type="entry name" value="TilS/TtcA_N"/>
</dbReference>
<comment type="caution">
    <text evidence="8">The sequence shown here is derived from an EMBL/GenBank/DDBJ whole genome shotgun (WGS) entry which is preliminary data.</text>
</comment>
<evidence type="ECO:0000256" key="4">
    <source>
        <dbReference type="ARBA" id="ARBA00022741"/>
    </source>
</evidence>
<dbReference type="Gene3D" id="3.40.50.620">
    <property type="entry name" value="HUPs"/>
    <property type="match status" value="1"/>
</dbReference>
<feature type="domain" description="tRNA(Ile)-lysidine/2-thiocytidine synthase N-terminal" evidence="7">
    <location>
        <begin position="19"/>
        <end position="191"/>
    </location>
</feature>
<organism evidence="8 9">
    <name type="scientific">Deinococcus rhizophilus</name>
    <dbReference type="NCBI Taxonomy" id="3049544"/>
    <lineage>
        <taxon>Bacteria</taxon>
        <taxon>Thermotogati</taxon>
        <taxon>Deinococcota</taxon>
        <taxon>Deinococci</taxon>
        <taxon>Deinococcales</taxon>
        <taxon>Deinococcaceae</taxon>
        <taxon>Deinococcus</taxon>
    </lineage>
</organism>
<accession>A0ABT7JFK2</accession>
<keyword evidence="2 8" id="KW-0436">Ligase</keyword>
<name>A0ABT7JFK2_9DEIO</name>
<proteinExistence type="inferred from homology"/>